<evidence type="ECO:0000256" key="2">
    <source>
        <dbReference type="ARBA" id="ARBA00022448"/>
    </source>
</evidence>
<accession>A0A1M6BVI5</accession>
<evidence type="ECO:0000256" key="8">
    <source>
        <dbReference type="ARBA" id="ARBA00023136"/>
    </source>
</evidence>
<evidence type="ECO:0000256" key="1">
    <source>
        <dbReference type="ARBA" id="ARBA00004533"/>
    </source>
</evidence>
<dbReference type="InterPro" id="IPR001478">
    <property type="entry name" value="PDZ"/>
</dbReference>
<dbReference type="OrthoDB" id="5432730at2"/>
<feature type="region of interest" description="Disordered" evidence="9">
    <location>
        <begin position="159"/>
        <end position="183"/>
    </location>
</feature>
<keyword evidence="6" id="KW-0653">Protein transport</keyword>
<evidence type="ECO:0000256" key="10">
    <source>
        <dbReference type="SAM" id="Phobius"/>
    </source>
</evidence>
<dbReference type="GO" id="GO:0005886">
    <property type="term" value="C:plasma membrane"/>
    <property type="evidence" value="ECO:0007669"/>
    <property type="project" value="UniProtKB-SubCell"/>
</dbReference>
<dbReference type="NCBIfam" id="NF041515">
    <property type="entry name" value="GspC_delta"/>
    <property type="match status" value="1"/>
</dbReference>
<dbReference type="Gene3D" id="2.30.30.830">
    <property type="match status" value="1"/>
</dbReference>
<keyword evidence="13" id="KW-1185">Reference proteome</keyword>
<dbReference type="Pfam" id="PF11356">
    <property type="entry name" value="T2SSC"/>
    <property type="match status" value="1"/>
</dbReference>
<keyword evidence="4" id="KW-0997">Cell inner membrane</keyword>
<keyword evidence="8 10" id="KW-0472">Membrane</keyword>
<dbReference type="RefSeq" id="WP_139264564.1">
    <property type="nucleotide sequence ID" value="NZ_FQZU01000001.1"/>
</dbReference>
<dbReference type="Pfam" id="PF13180">
    <property type="entry name" value="PDZ_2"/>
    <property type="match status" value="1"/>
</dbReference>
<evidence type="ECO:0000256" key="7">
    <source>
        <dbReference type="ARBA" id="ARBA00022989"/>
    </source>
</evidence>
<dbReference type="SUPFAM" id="SSF50156">
    <property type="entry name" value="PDZ domain-like"/>
    <property type="match status" value="1"/>
</dbReference>
<evidence type="ECO:0000256" key="9">
    <source>
        <dbReference type="SAM" id="MobiDB-lite"/>
    </source>
</evidence>
<evidence type="ECO:0000256" key="6">
    <source>
        <dbReference type="ARBA" id="ARBA00022927"/>
    </source>
</evidence>
<evidence type="ECO:0000259" key="11">
    <source>
        <dbReference type="SMART" id="SM00228"/>
    </source>
</evidence>
<dbReference type="GO" id="GO:0015031">
    <property type="term" value="P:protein transport"/>
    <property type="evidence" value="ECO:0007669"/>
    <property type="project" value="UniProtKB-KW"/>
</dbReference>
<keyword evidence="2" id="KW-0813">Transport</keyword>
<dbReference type="InterPro" id="IPR036034">
    <property type="entry name" value="PDZ_sf"/>
</dbReference>
<name>A0A1M6BVI5_9BACT</name>
<reference evidence="13" key="1">
    <citation type="submission" date="2016-11" db="EMBL/GenBank/DDBJ databases">
        <authorList>
            <person name="Varghese N."/>
            <person name="Submissions S."/>
        </authorList>
    </citation>
    <scope>NUCLEOTIDE SEQUENCE [LARGE SCALE GENOMIC DNA]</scope>
    <source>
        <strain evidence="13">DSM 16219</strain>
    </source>
</reference>
<evidence type="ECO:0000313" key="12">
    <source>
        <dbReference type="EMBL" id="SHI52802.1"/>
    </source>
</evidence>
<comment type="subcellular location">
    <subcellularLocation>
        <location evidence="1">Cell inner membrane</location>
    </subcellularLocation>
</comment>
<evidence type="ECO:0000256" key="4">
    <source>
        <dbReference type="ARBA" id="ARBA00022519"/>
    </source>
</evidence>
<feature type="domain" description="PDZ" evidence="11">
    <location>
        <begin position="199"/>
        <end position="276"/>
    </location>
</feature>
<feature type="transmembrane region" description="Helical" evidence="10">
    <location>
        <begin position="7"/>
        <end position="26"/>
    </location>
</feature>
<sequence length="286" mass="31708">MKKFAPIALNLLVITLVAYLAVDAFYQVAESKVGAMPVVLTEVSPQASQTPQKTSPYSEYKRSVVQRDLFHTIKPKEPAVAPPPKPVEDIDLTSLKLSLLGTITGPEKYACAFIEDAKARSSDLYRIGDDVQGAQLRQIMRGKVVLHVNGRDELLVMDDDEKKARRRGPSSGPAPVRDSSGRDFKVGKEQINNALQNINQLMTQINVRPVFEDGKPAGLMLRRIKPNSIFKEMGLEDGDVIQGINDREIQDTEDILSLYQSLKNAEEVSLQIKRGGNPTSLNYSFE</sequence>
<evidence type="ECO:0000256" key="3">
    <source>
        <dbReference type="ARBA" id="ARBA00022475"/>
    </source>
</evidence>
<keyword evidence="7 10" id="KW-1133">Transmembrane helix</keyword>
<organism evidence="12 13">
    <name type="scientific">Desulfatibacillum alkenivorans DSM 16219</name>
    <dbReference type="NCBI Taxonomy" id="1121393"/>
    <lineage>
        <taxon>Bacteria</taxon>
        <taxon>Pseudomonadati</taxon>
        <taxon>Thermodesulfobacteriota</taxon>
        <taxon>Desulfobacteria</taxon>
        <taxon>Desulfobacterales</taxon>
        <taxon>Desulfatibacillaceae</taxon>
        <taxon>Desulfatibacillum</taxon>
    </lineage>
</organism>
<proteinExistence type="predicted"/>
<dbReference type="SMART" id="SM00228">
    <property type="entry name" value="PDZ"/>
    <property type="match status" value="1"/>
</dbReference>
<dbReference type="Gene3D" id="2.30.42.10">
    <property type="match status" value="1"/>
</dbReference>
<keyword evidence="3" id="KW-1003">Cell membrane</keyword>
<protein>
    <submittedName>
        <fullName evidence="12">Type II secretion system protein C (GspC)</fullName>
    </submittedName>
</protein>
<dbReference type="AlphaFoldDB" id="A0A1M6BVI5"/>
<dbReference type="Proteomes" id="UP000183994">
    <property type="component" value="Unassembled WGS sequence"/>
</dbReference>
<evidence type="ECO:0000313" key="13">
    <source>
        <dbReference type="Proteomes" id="UP000183994"/>
    </source>
</evidence>
<dbReference type="EMBL" id="FQZU01000001">
    <property type="protein sequence ID" value="SHI52802.1"/>
    <property type="molecule type" value="Genomic_DNA"/>
</dbReference>
<dbReference type="InterPro" id="IPR024961">
    <property type="entry name" value="T2SS_GspC_N"/>
</dbReference>
<gene>
    <name evidence="12" type="ORF">SAMN02745216_00083</name>
</gene>
<dbReference type="STRING" id="1121393.SAMN02745216_00083"/>
<keyword evidence="5 10" id="KW-0812">Transmembrane</keyword>
<evidence type="ECO:0000256" key="5">
    <source>
        <dbReference type="ARBA" id="ARBA00022692"/>
    </source>
</evidence>